<name>A0AAC9I4P6_9FLAO</name>
<evidence type="ECO:0000313" key="1">
    <source>
        <dbReference type="EMBL" id="AOW10354.1"/>
    </source>
</evidence>
<keyword evidence="2" id="KW-1185">Reference proteome</keyword>
<proteinExistence type="predicted"/>
<dbReference type="Proteomes" id="UP000175968">
    <property type="component" value="Chromosome"/>
</dbReference>
<evidence type="ECO:0008006" key="3">
    <source>
        <dbReference type="Google" id="ProtNLM"/>
    </source>
</evidence>
<protein>
    <recommendedName>
        <fullName evidence="3">Helix-turn-helix domain-containing protein</fullName>
    </recommendedName>
</protein>
<dbReference type="AlphaFoldDB" id="A0AAC9I4P6"/>
<organism evidence="1 2">
    <name type="scientific">Flavobacterium gilvum</name>
    <dbReference type="NCBI Taxonomy" id="1492737"/>
    <lineage>
        <taxon>Bacteria</taxon>
        <taxon>Pseudomonadati</taxon>
        <taxon>Bacteroidota</taxon>
        <taxon>Flavobacteriia</taxon>
        <taxon>Flavobacteriales</taxon>
        <taxon>Flavobacteriaceae</taxon>
        <taxon>Flavobacterium</taxon>
    </lineage>
</organism>
<evidence type="ECO:0000313" key="2">
    <source>
        <dbReference type="Proteomes" id="UP000175968"/>
    </source>
</evidence>
<dbReference type="EMBL" id="CP017479">
    <property type="protein sequence ID" value="AOW10354.1"/>
    <property type="molecule type" value="Genomic_DNA"/>
</dbReference>
<reference evidence="1 2" key="1">
    <citation type="submission" date="2016-10" db="EMBL/GenBank/DDBJ databases">
        <title>Flavobacterium gilvum sp. nov., isolated from stream water.</title>
        <authorList>
            <person name="Shin S.-K."/>
            <person name="Cho Y.-J."/>
            <person name="Yi H."/>
        </authorList>
    </citation>
    <scope>NUCLEOTIDE SEQUENCE [LARGE SCALE GENOMIC DNA]</scope>
    <source>
        <strain evidence="1 2">EM1308</strain>
    </source>
</reference>
<dbReference type="KEGG" id="fgl:EM308_13045"/>
<accession>A0AAC9I4P6</accession>
<gene>
    <name evidence="1" type="ORF">EM308_13045</name>
</gene>
<sequence length="105" mass="12614">MNKEISNTINPKLFKRKILELVYTKRELEAEKNKSLEYKKNTIKPKLETDLLKIDDIIREYGLSRKTIDRMRERGLKTSQSSPRGTVWIIRKDLENFIKKDRYGR</sequence>
<dbReference type="RefSeq" id="WP_035634011.1">
    <property type="nucleotide sequence ID" value="NZ_CP017479.1"/>
</dbReference>